<name>A0A3S1A4L4_ELYCH</name>
<keyword evidence="2" id="KW-1185">Reference proteome</keyword>
<dbReference type="EMBL" id="RQTK01000031">
    <property type="protein sequence ID" value="RUS90483.1"/>
    <property type="molecule type" value="Genomic_DNA"/>
</dbReference>
<comment type="caution">
    <text evidence="1">The sequence shown here is derived from an EMBL/GenBank/DDBJ whole genome shotgun (WGS) entry which is preliminary data.</text>
</comment>
<protein>
    <submittedName>
        <fullName evidence="1">Uncharacterized protein</fullName>
    </submittedName>
</protein>
<reference evidence="1 2" key="1">
    <citation type="submission" date="2019-01" db="EMBL/GenBank/DDBJ databases">
        <title>A draft genome assembly of the solar-powered sea slug Elysia chlorotica.</title>
        <authorList>
            <person name="Cai H."/>
            <person name="Li Q."/>
            <person name="Fang X."/>
            <person name="Li J."/>
            <person name="Curtis N.E."/>
            <person name="Altenburger A."/>
            <person name="Shibata T."/>
            <person name="Feng M."/>
            <person name="Maeda T."/>
            <person name="Schwartz J.A."/>
            <person name="Shigenobu S."/>
            <person name="Lundholm N."/>
            <person name="Nishiyama T."/>
            <person name="Yang H."/>
            <person name="Hasebe M."/>
            <person name="Li S."/>
            <person name="Pierce S.K."/>
            <person name="Wang J."/>
        </authorList>
    </citation>
    <scope>NUCLEOTIDE SEQUENCE [LARGE SCALE GENOMIC DNA]</scope>
    <source>
        <strain evidence="1">EC2010</strain>
        <tissue evidence="1">Whole organism of an adult</tissue>
    </source>
</reference>
<dbReference type="Proteomes" id="UP000271974">
    <property type="component" value="Unassembled WGS sequence"/>
</dbReference>
<sequence length="107" mass="12336">MAVVMDGRDIRLWGAKNLLKQASATVLCVGKQSSTEALERKLERSMAIWTIIESLSRVSSSAQNFMEQPQLQPLQRTVCRTQATKLKMCFLFSWQRTAFHFHWVLSF</sequence>
<evidence type="ECO:0000313" key="2">
    <source>
        <dbReference type="Proteomes" id="UP000271974"/>
    </source>
</evidence>
<proteinExistence type="predicted"/>
<accession>A0A3S1A4L4</accession>
<evidence type="ECO:0000313" key="1">
    <source>
        <dbReference type="EMBL" id="RUS90483.1"/>
    </source>
</evidence>
<dbReference type="AlphaFoldDB" id="A0A3S1A4L4"/>
<organism evidence="1 2">
    <name type="scientific">Elysia chlorotica</name>
    <name type="common">Eastern emerald elysia</name>
    <name type="synonym">Sea slug</name>
    <dbReference type="NCBI Taxonomy" id="188477"/>
    <lineage>
        <taxon>Eukaryota</taxon>
        <taxon>Metazoa</taxon>
        <taxon>Spiralia</taxon>
        <taxon>Lophotrochozoa</taxon>
        <taxon>Mollusca</taxon>
        <taxon>Gastropoda</taxon>
        <taxon>Heterobranchia</taxon>
        <taxon>Euthyneura</taxon>
        <taxon>Panpulmonata</taxon>
        <taxon>Sacoglossa</taxon>
        <taxon>Placobranchoidea</taxon>
        <taxon>Plakobranchidae</taxon>
        <taxon>Elysia</taxon>
    </lineage>
</organism>
<gene>
    <name evidence="1" type="ORF">EGW08_001751</name>
</gene>